<reference evidence="2" key="3">
    <citation type="submission" date="2010-09" db="EMBL/GenBank/DDBJ databases">
        <title>Annotation of Gaeumannomyces graminis var. tritici R3-111a-1.</title>
        <authorList>
            <consortium name="The Broad Institute Genome Sequencing Platform"/>
            <person name="Ma L.-J."/>
            <person name="Dead R."/>
            <person name="Young S.K."/>
            <person name="Zeng Q."/>
            <person name="Gargeya S."/>
            <person name="Fitzgerald M."/>
            <person name="Haas B."/>
            <person name="Abouelleil A."/>
            <person name="Alvarado L."/>
            <person name="Arachchi H.M."/>
            <person name="Berlin A."/>
            <person name="Brown A."/>
            <person name="Chapman S.B."/>
            <person name="Chen Z."/>
            <person name="Dunbar C."/>
            <person name="Freedman E."/>
            <person name="Gearin G."/>
            <person name="Gellesch M."/>
            <person name="Goldberg J."/>
            <person name="Griggs A."/>
            <person name="Gujja S."/>
            <person name="Heiman D."/>
            <person name="Howarth C."/>
            <person name="Larson L."/>
            <person name="Lui A."/>
            <person name="MacDonald P.J.P."/>
            <person name="Mehta T."/>
            <person name="Montmayeur A."/>
            <person name="Murphy C."/>
            <person name="Neiman D."/>
            <person name="Pearson M."/>
            <person name="Priest M."/>
            <person name="Roberts A."/>
            <person name="Saif S."/>
            <person name="Shea T."/>
            <person name="Shenoy N."/>
            <person name="Sisk P."/>
            <person name="Stolte C."/>
            <person name="Sykes S."/>
            <person name="Yandava C."/>
            <person name="Wortman J."/>
            <person name="Nusbaum C."/>
            <person name="Birren B."/>
        </authorList>
    </citation>
    <scope>NUCLEOTIDE SEQUENCE</scope>
    <source>
        <strain evidence="2">R3-111a-1</strain>
    </source>
</reference>
<feature type="region of interest" description="Disordered" evidence="1">
    <location>
        <begin position="1"/>
        <end position="40"/>
    </location>
</feature>
<dbReference type="GeneID" id="20340866"/>
<dbReference type="EMBL" id="GL385395">
    <property type="protein sequence ID" value="EJT80409.1"/>
    <property type="molecule type" value="Genomic_DNA"/>
</dbReference>
<dbReference type="RefSeq" id="XP_009216418.1">
    <property type="nucleotide sequence ID" value="XM_009218154.1"/>
</dbReference>
<reference evidence="3" key="5">
    <citation type="submission" date="2018-04" db="UniProtKB">
        <authorList>
            <consortium name="EnsemblFungi"/>
        </authorList>
    </citation>
    <scope>IDENTIFICATION</scope>
    <source>
        <strain evidence="3">R3-111a-1</strain>
    </source>
</reference>
<dbReference type="Proteomes" id="UP000006039">
    <property type="component" value="Unassembled WGS sequence"/>
</dbReference>
<organism evidence="2">
    <name type="scientific">Gaeumannomyces tritici (strain R3-111a-1)</name>
    <name type="common">Wheat and barley take-all root rot fungus</name>
    <name type="synonym">Gaeumannomyces graminis var. tritici</name>
    <dbReference type="NCBI Taxonomy" id="644352"/>
    <lineage>
        <taxon>Eukaryota</taxon>
        <taxon>Fungi</taxon>
        <taxon>Dikarya</taxon>
        <taxon>Ascomycota</taxon>
        <taxon>Pezizomycotina</taxon>
        <taxon>Sordariomycetes</taxon>
        <taxon>Sordariomycetidae</taxon>
        <taxon>Magnaporthales</taxon>
        <taxon>Magnaporthaceae</taxon>
        <taxon>Gaeumannomyces</taxon>
    </lineage>
</organism>
<name>J3NGL9_GAET3</name>
<sequence length="109" mass="11929">MIPVTKERRETTASTLESHIAAPGTSVRANMQGHDMQGSSLGRAAKDKGFVVDHDWLLHLCLTAFPSPVTPMPPRALILPYTRRTREVMGSYGGTAAFVTLWRRPPGCP</sequence>
<evidence type="ECO:0000256" key="1">
    <source>
        <dbReference type="SAM" id="MobiDB-lite"/>
    </source>
</evidence>
<proteinExistence type="predicted"/>
<accession>J3NGL9</accession>
<reference evidence="3" key="4">
    <citation type="journal article" date="2015" name="G3 (Bethesda)">
        <title>Genome sequences of three phytopathogenic species of the Magnaporthaceae family of fungi.</title>
        <authorList>
            <person name="Okagaki L.H."/>
            <person name="Nunes C.C."/>
            <person name="Sailsbery J."/>
            <person name="Clay B."/>
            <person name="Brown D."/>
            <person name="John T."/>
            <person name="Oh Y."/>
            <person name="Young N."/>
            <person name="Fitzgerald M."/>
            <person name="Haas B.J."/>
            <person name="Zeng Q."/>
            <person name="Young S."/>
            <person name="Adiconis X."/>
            <person name="Fan L."/>
            <person name="Levin J.Z."/>
            <person name="Mitchell T.K."/>
            <person name="Okubara P.A."/>
            <person name="Farman M.L."/>
            <person name="Kohn L.M."/>
            <person name="Birren B."/>
            <person name="Ma L.-J."/>
            <person name="Dean R.A."/>
        </authorList>
    </citation>
    <scope>NUCLEOTIDE SEQUENCE</scope>
    <source>
        <strain evidence="3">R3-111a-1</strain>
    </source>
</reference>
<feature type="compositionally biased region" description="Basic and acidic residues" evidence="1">
    <location>
        <begin position="1"/>
        <end position="11"/>
    </location>
</feature>
<dbReference type="EnsemblFungi" id="EJT80409">
    <property type="protein sequence ID" value="EJT80409"/>
    <property type="gene ID" value="GGTG_00408"/>
</dbReference>
<protein>
    <submittedName>
        <fullName evidence="2 3">Uncharacterized protein</fullName>
    </submittedName>
</protein>
<evidence type="ECO:0000313" key="4">
    <source>
        <dbReference type="Proteomes" id="UP000006039"/>
    </source>
</evidence>
<evidence type="ECO:0000313" key="2">
    <source>
        <dbReference type="EMBL" id="EJT80409.1"/>
    </source>
</evidence>
<gene>
    <name evidence="3" type="primary">20340866</name>
    <name evidence="2" type="ORF">GGTG_00408</name>
</gene>
<dbReference type="HOGENOM" id="CLU_2184129_0_0_1"/>
<dbReference type="AlphaFoldDB" id="J3NGL9"/>
<keyword evidence="4" id="KW-1185">Reference proteome</keyword>
<reference evidence="2" key="2">
    <citation type="submission" date="2010-07" db="EMBL/GenBank/DDBJ databases">
        <authorList>
            <consortium name="The Broad Institute Genome Sequencing Platform"/>
            <consortium name="Broad Institute Genome Sequencing Center for Infectious Disease"/>
            <person name="Ma L.-J."/>
            <person name="Dead R."/>
            <person name="Young S."/>
            <person name="Zeng Q."/>
            <person name="Koehrsen M."/>
            <person name="Alvarado L."/>
            <person name="Berlin A."/>
            <person name="Chapman S.B."/>
            <person name="Chen Z."/>
            <person name="Freedman E."/>
            <person name="Gellesch M."/>
            <person name="Goldberg J."/>
            <person name="Griggs A."/>
            <person name="Gujja S."/>
            <person name="Heilman E.R."/>
            <person name="Heiman D."/>
            <person name="Hepburn T."/>
            <person name="Howarth C."/>
            <person name="Jen D."/>
            <person name="Larson L."/>
            <person name="Mehta T."/>
            <person name="Neiman D."/>
            <person name="Pearson M."/>
            <person name="Roberts A."/>
            <person name="Saif S."/>
            <person name="Shea T."/>
            <person name="Shenoy N."/>
            <person name="Sisk P."/>
            <person name="Stolte C."/>
            <person name="Sykes S."/>
            <person name="Walk T."/>
            <person name="White J."/>
            <person name="Yandava C."/>
            <person name="Haas B."/>
            <person name="Nusbaum C."/>
            <person name="Birren B."/>
        </authorList>
    </citation>
    <scope>NUCLEOTIDE SEQUENCE</scope>
    <source>
        <strain evidence="2">R3-111a-1</strain>
    </source>
</reference>
<evidence type="ECO:0000313" key="3">
    <source>
        <dbReference type="EnsemblFungi" id="EJT80409"/>
    </source>
</evidence>
<dbReference type="VEuPathDB" id="FungiDB:GGTG_00408"/>
<reference evidence="4" key="1">
    <citation type="submission" date="2010-07" db="EMBL/GenBank/DDBJ databases">
        <title>The genome sequence of Gaeumannomyces graminis var. tritici strain R3-111a-1.</title>
        <authorList>
            <consortium name="The Broad Institute Genome Sequencing Platform"/>
            <person name="Ma L.-J."/>
            <person name="Dead R."/>
            <person name="Young S."/>
            <person name="Zeng Q."/>
            <person name="Koehrsen M."/>
            <person name="Alvarado L."/>
            <person name="Berlin A."/>
            <person name="Chapman S.B."/>
            <person name="Chen Z."/>
            <person name="Freedman E."/>
            <person name="Gellesch M."/>
            <person name="Goldberg J."/>
            <person name="Griggs A."/>
            <person name="Gujja S."/>
            <person name="Heilman E.R."/>
            <person name="Heiman D."/>
            <person name="Hepburn T."/>
            <person name="Howarth C."/>
            <person name="Jen D."/>
            <person name="Larson L."/>
            <person name="Mehta T."/>
            <person name="Neiman D."/>
            <person name="Pearson M."/>
            <person name="Roberts A."/>
            <person name="Saif S."/>
            <person name="Shea T."/>
            <person name="Shenoy N."/>
            <person name="Sisk P."/>
            <person name="Stolte C."/>
            <person name="Sykes S."/>
            <person name="Walk T."/>
            <person name="White J."/>
            <person name="Yandava C."/>
            <person name="Haas B."/>
            <person name="Nusbaum C."/>
            <person name="Birren B."/>
        </authorList>
    </citation>
    <scope>NUCLEOTIDE SEQUENCE [LARGE SCALE GENOMIC DNA]</scope>
    <source>
        <strain evidence="4">R3-111a-1</strain>
    </source>
</reference>